<organism evidence="7 8">
    <name type="scientific">Pristionchus entomophagus</name>
    <dbReference type="NCBI Taxonomy" id="358040"/>
    <lineage>
        <taxon>Eukaryota</taxon>
        <taxon>Metazoa</taxon>
        <taxon>Ecdysozoa</taxon>
        <taxon>Nematoda</taxon>
        <taxon>Chromadorea</taxon>
        <taxon>Rhabditida</taxon>
        <taxon>Rhabditina</taxon>
        <taxon>Diplogasteromorpha</taxon>
        <taxon>Diplogasteroidea</taxon>
        <taxon>Neodiplogasteridae</taxon>
        <taxon>Pristionchus</taxon>
    </lineage>
</organism>
<sequence>FQNKFKPLKLLGQGGFGCVFEVEQNVMGRVKWPRAVKRIPLSGSENEVDTALREVATLNSLDHPGIVKFYDAWHEEPPEGWQVYTYCILFNVIEFQIPYVDNCSFLYIEMEPSNILLADEDHLKICDLGIAADHVITNATPAHEIAKSRTFNQGTAMYMAPEQKWGSNYTNKVDIFALGLILAEMSVAMTQNEAAKV</sequence>
<accession>A0AAV5SUA1</accession>
<feature type="non-terminal residue" evidence="7">
    <location>
        <position position="1"/>
    </location>
</feature>
<protein>
    <recommendedName>
        <fullName evidence="6">Protein kinase domain-containing protein</fullName>
    </recommendedName>
</protein>
<dbReference type="GO" id="GO:0005524">
    <property type="term" value="F:ATP binding"/>
    <property type="evidence" value="ECO:0007669"/>
    <property type="project" value="UniProtKB-UniRule"/>
</dbReference>
<dbReference type="Gene3D" id="3.30.200.20">
    <property type="entry name" value="Phosphorylase Kinase, domain 1"/>
    <property type="match status" value="1"/>
</dbReference>
<dbReference type="InterPro" id="IPR000719">
    <property type="entry name" value="Prot_kinase_dom"/>
</dbReference>
<feature type="domain" description="Protein kinase" evidence="6">
    <location>
        <begin position="5"/>
        <end position="197"/>
    </location>
</feature>
<dbReference type="PROSITE" id="PS50011">
    <property type="entry name" value="PROTEIN_KINASE_DOM"/>
    <property type="match status" value="1"/>
</dbReference>
<dbReference type="GO" id="GO:0005737">
    <property type="term" value="C:cytoplasm"/>
    <property type="evidence" value="ECO:0007669"/>
    <property type="project" value="TreeGrafter"/>
</dbReference>
<dbReference type="EMBL" id="BTSX01000002">
    <property type="protein sequence ID" value="GMS86377.1"/>
    <property type="molecule type" value="Genomic_DNA"/>
</dbReference>
<dbReference type="SMART" id="SM00220">
    <property type="entry name" value="S_TKc"/>
    <property type="match status" value="1"/>
</dbReference>
<dbReference type="AlphaFoldDB" id="A0AAV5SUA1"/>
<evidence type="ECO:0000259" key="6">
    <source>
        <dbReference type="PROSITE" id="PS50011"/>
    </source>
</evidence>
<dbReference type="InterPro" id="IPR017441">
    <property type="entry name" value="Protein_kinase_ATP_BS"/>
</dbReference>
<dbReference type="InterPro" id="IPR050339">
    <property type="entry name" value="CC_SR_Kinase"/>
</dbReference>
<evidence type="ECO:0000313" key="8">
    <source>
        <dbReference type="Proteomes" id="UP001432027"/>
    </source>
</evidence>
<gene>
    <name evidence="7" type="ORF">PENTCL1PPCAC_8552</name>
</gene>
<dbReference type="PANTHER" id="PTHR11042:SF91">
    <property type="entry name" value="EUKARYOTIC TRANSLATION INITIATION FACTOR 2-ALPHA KINASE"/>
    <property type="match status" value="1"/>
</dbReference>
<evidence type="ECO:0000256" key="5">
    <source>
        <dbReference type="PROSITE-ProRule" id="PRU10141"/>
    </source>
</evidence>
<evidence type="ECO:0000313" key="7">
    <source>
        <dbReference type="EMBL" id="GMS86377.1"/>
    </source>
</evidence>
<reference evidence="7" key="1">
    <citation type="submission" date="2023-10" db="EMBL/GenBank/DDBJ databases">
        <title>Genome assembly of Pristionchus species.</title>
        <authorList>
            <person name="Yoshida K."/>
            <person name="Sommer R.J."/>
        </authorList>
    </citation>
    <scope>NUCLEOTIDE SEQUENCE</scope>
    <source>
        <strain evidence="7">RS0144</strain>
    </source>
</reference>
<dbReference type="SUPFAM" id="SSF56112">
    <property type="entry name" value="Protein kinase-like (PK-like)"/>
    <property type="match status" value="1"/>
</dbReference>
<keyword evidence="8" id="KW-1185">Reference proteome</keyword>
<evidence type="ECO:0000256" key="2">
    <source>
        <dbReference type="ARBA" id="ARBA00022741"/>
    </source>
</evidence>
<feature type="binding site" evidence="5">
    <location>
        <position position="37"/>
    </location>
    <ligand>
        <name>ATP</name>
        <dbReference type="ChEBI" id="CHEBI:30616"/>
    </ligand>
</feature>
<evidence type="ECO:0000256" key="4">
    <source>
        <dbReference type="ARBA" id="ARBA00022840"/>
    </source>
</evidence>
<keyword evidence="1" id="KW-0808">Transferase</keyword>
<dbReference type="InterPro" id="IPR011009">
    <property type="entry name" value="Kinase-like_dom_sf"/>
</dbReference>
<dbReference type="Proteomes" id="UP001432027">
    <property type="component" value="Unassembled WGS sequence"/>
</dbReference>
<dbReference type="PROSITE" id="PS00107">
    <property type="entry name" value="PROTEIN_KINASE_ATP"/>
    <property type="match status" value="1"/>
</dbReference>
<evidence type="ECO:0000256" key="1">
    <source>
        <dbReference type="ARBA" id="ARBA00022679"/>
    </source>
</evidence>
<comment type="caution">
    <text evidence="7">The sequence shown here is derived from an EMBL/GenBank/DDBJ whole genome shotgun (WGS) entry which is preliminary data.</text>
</comment>
<feature type="non-terminal residue" evidence="7">
    <location>
        <position position="197"/>
    </location>
</feature>
<dbReference type="Gene3D" id="1.10.510.10">
    <property type="entry name" value="Transferase(Phosphotransferase) domain 1"/>
    <property type="match status" value="1"/>
</dbReference>
<dbReference type="GO" id="GO:0004694">
    <property type="term" value="F:eukaryotic translation initiation factor 2alpha kinase activity"/>
    <property type="evidence" value="ECO:0007669"/>
    <property type="project" value="TreeGrafter"/>
</dbReference>
<dbReference type="PANTHER" id="PTHR11042">
    <property type="entry name" value="EUKARYOTIC TRANSLATION INITIATION FACTOR 2-ALPHA KINASE EIF2-ALPHA KINASE -RELATED"/>
    <property type="match status" value="1"/>
</dbReference>
<dbReference type="Pfam" id="PF00069">
    <property type="entry name" value="Pkinase"/>
    <property type="match status" value="2"/>
</dbReference>
<evidence type="ECO:0000256" key="3">
    <source>
        <dbReference type="ARBA" id="ARBA00022777"/>
    </source>
</evidence>
<keyword evidence="3" id="KW-0418">Kinase</keyword>
<keyword evidence="2 5" id="KW-0547">Nucleotide-binding</keyword>
<proteinExistence type="predicted"/>
<dbReference type="GO" id="GO:0005634">
    <property type="term" value="C:nucleus"/>
    <property type="evidence" value="ECO:0007669"/>
    <property type="project" value="TreeGrafter"/>
</dbReference>
<keyword evidence="4 5" id="KW-0067">ATP-binding</keyword>
<name>A0AAV5SUA1_9BILA</name>